<gene>
    <name evidence="3" type="ORF">GUITHDRAFT_112306</name>
</gene>
<protein>
    <submittedName>
        <fullName evidence="3 4">Uncharacterized protein</fullName>
    </submittedName>
</protein>
<dbReference type="EnsemblProtists" id="EKX41596">
    <property type="protein sequence ID" value="EKX41596"/>
    <property type="gene ID" value="GUITHDRAFT_112306"/>
</dbReference>
<keyword evidence="2" id="KW-0812">Transmembrane</keyword>
<feature type="compositionally biased region" description="Basic and acidic residues" evidence="1">
    <location>
        <begin position="341"/>
        <end position="359"/>
    </location>
</feature>
<keyword evidence="5" id="KW-1185">Reference proteome</keyword>
<feature type="region of interest" description="Disordered" evidence="1">
    <location>
        <begin position="307"/>
        <end position="364"/>
    </location>
</feature>
<dbReference type="Proteomes" id="UP000011087">
    <property type="component" value="Unassembled WGS sequence"/>
</dbReference>
<dbReference type="HOGENOM" id="CLU_603339_0_0_1"/>
<reference evidence="5" key="2">
    <citation type="submission" date="2012-11" db="EMBL/GenBank/DDBJ databases">
        <authorList>
            <person name="Kuo A."/>
            <person name="Curtis B.A."/>
            <person name="Tanifuji G."/>
            <person name="Burki F."/>
            <person name="Gruber A."/>
            <person name="Irimia M."/>
            <person name="Maruyama S."/>
            <person name="Arias M.C."/>
            <person name="Ball S.G."/>
            <person name="Gile G.H."/>
            <person name="Hirakawa Y."/>
            <person name="Hopkins J.F."/>
            <person name="Rensing S.A."/>
            <person name="Schmutz J."/>
            <person name="Symeonidi A."/>
            <person name="Elias M."/>
            <person name="Eveleigh R.J."/>
            <person name="Herman E.K."/>
            <person name="Klute M.J."/>
            <person name="Nakayama T."/>
            <person name="Obornik M."/>
            <person name="Reyes-Prieto A."/>
            <person name="Armbrust E.V."/>
            <person name="Aves S.J."/>
            <person name="Beiko R.G."/>
            <person name="Coutinho P."/>
            <person name="Dacks J.B."/>
            <person name="Durnford D.G."/>
            <person name="Fast N.M."/>
            <person name="Green B.R."/>
            <person name="Grisdale C."/>
            <person name="Hempe F."/>
            <person name="Henrissat B."/>
            <person name="Hoppner M.P."/>
            <person name="Ishida K.-I."/>
            <person name="Kim E."/>
            <person name="Koreny L."/>
            <person name="Kroth P.G."/>
            <person name="Liu Y."/>
            <person name="Malik S.-B."/>
            <person name="Maier U.G."/>
            <person name="McRose D."/>
            <person name="Mock T."/>
            <person name="Neilson J.A."/>
            <person name="Onodera N.T."/>
            <person name="Poole A.M."/>
            <person name="Pritham E.J."/>
            <person name="Richards T.A."/>
            <person name="Rocap G."/>
            <person name="Roy S.W."/>
            <person name="Sarai C."/>
            <person name="Schaack S."/>
            <person name="Shirato S."/>
            <person name="Slamovits C.H."/>
            <person name="Spencer D.F."/>
            <person name="Suzuki S."/>
            <person name="Worden A.Z."/>
            <person name="Zauner S."/>
            <person name="Barry K."/>
            <person name="Bell C."/>
            <person name="Bharti A.K."/>
            <person name="Crow J.A."/>
            <person name="Grimwood J."/>
            <person name="Kramer R."/>
            <person name="Lindquist E."/>
            <person name="Lucas S."/>
            <person name="Salamov A."/>
            <person name="McFadden G.I."/>
            <person name="Lane C.E."/>
            <person name="Keeling P.J."/>
            <person name="Gray M.W."/>
            <person name="Grigoriev I.V."/>
            <person name="Archibald J.M."/>
        </authorList>
    </citation>
    <scope>NUCLEOTIDE SEQUENCE</scope>
    <source>
        <strain evidence="5">CCMP2712</strain>
    </source>
</reference>
<feature type="compositionally biased region" description="Basic and acidic residues" evidence="1">
    <location>
        <begin position="310"/>
        <end position="331"/>
    </location>
</feature>
<proteinExistence type="predicted"/>
<name>L1IZC3_GUITC</name>
<feature type="region of interest" description="Disordered" evidence="1">
    <location>
        <begin position="180"/>
        <end position="293"/>
    </location>
</feature>
<feature type="compositionally biased region" description="Basic and acidic residues" evidence="1">
    <location>
        <begin position="253"/>
        <end position="267"/>
    </location>
</feature>
<reference evidence="3 5" key="1">
    <citation type="journal article" date="2012" name="Nature">
        <title>Algal genomes reveal evolutionary mosaicism and the fate of nucleomorphs.</title>
        <authorList>
            <consortium name="DOE Joint Genome Institute"/>
            <person name="Curtis B.A."/>
            <person name="Tanifuji G."/>
            <person name="Burki F."/>
            <person name="Gruber A."/>
            <person name="Irimia M."/>
            <person name="Maruyama S."/>
            <person name="Arias M.C."/>
            <person name="Ball S.G."/>
            <person name="Gile G.H."/>
            <person name="Hirakawa Y."/>
            <person name="Hopkins J.F."/>
            <person name="Kuo A."/>
            <person name="Rensing S.A."/>
            <person name="Schmutz J."/>
            <person name="Symeonidi A."/>
            <person name="Elias M."/>
            <person name="Eveleigh R.J."/>
            <person name="Herman E.K."/>
            <person name="Klute M.J."/>
            <person name="Nakayama T."/>
            <person name="Obornik M."/>
            <person name="Reyes-Prieto A."/>
            <person name="Armbrust E.V."/>
            <person name="Aves S.J."/>
            <person name="Beiko R.G."/>
            <person name="Coutinho P."/>
            <person name="Dacks J.B."/>
            <person name="Durnford D.G."/>
            <person name="Fast N.M."/>
            <person name="Green B.R."/>
            <person name="Grisdale C.J."/>
            <person name="Hempel F."/>
            <person name="Henrissat B."/>
            <person name="Hoppner M.P."/>
            <person name="Ishida K."/>
            <person name="Kim E."/>
            <person name="Koreny L."/>
            <person name="Kroth P.G."/>
            <person name="Liu Y."/>
            <person name="Malik S.B."/>
            <person name="Maier U.G."/>
            <person name="McRose D."/>
            <person name="Mock T."/>
            <person name="Neilson J.A."/>
            <person name="Onodera N.T."/>
            <person name="Poole A.M."/>
            <person name="Pritham E.J."/>
            <person name="Richards T.A."/>
            <person name="Rocap G."/>
            <person name="Roy S.W."/>
            <person name="Sarai C."/>
            <person name="Schaack S."/>
            <person name="Shirato S."/>
            <person name="Slamovits C.H."/>
            <person name="Spencer D.F."/>
            <person name="Suzuki S."/>
            <person name="Worden A.Z."/>
            <person name="Zauner S."/>
            <person name="Barry K."/>
            <person name="Bell C."/>
            <person name="Bharti A.K."/>
            <person name="Crow J.A."/>
            <person name="Grimwood J."/>
            <person name="Kramer R."/>
            <person name="Lindquist E."/>
            <person name="Lucas S."/>
            <person name="Salamov A."/>
            <person name="McFadden G.I."/>
            <person name="Lane C.E."/>
            <person name="Keeling P.J."/>
            <person name="Gray M.W."/>
            <person name="Grigoriev I.V."/>
            <person name="Archibald J.M."/>
        </authorList>
    </citation>
    <scope>NUCLEOTIDE SEQUENCE</scope>
    <source>
        <strain evidence="3 5">CCMP2712</strain>
    </source>
</reference>
<reference evidence="4" key="3">
    <citation type="submission" date="2015-06" db="UniProtKB">
        <authorList>
            <consortium name="EnsemblProtists"/>
        </authorList>
    </citation>
    <scope>IDENTIFICATION</scope>
</reference>
<feature type="region of interest" description="Disordered" evidence="1">
    <location>
        <begin position="115"/>
        <end position="137"/>
    </location>
</feature>
<feature type="compositionally biased region" description="Basic and acidic residues" evidence="1">
    <location>
        <begin position="205"/>
        <end position="218"/>
    </location>
</feature>
<dbReference type="AlphaFoldDB" id="L1IZC3"/>
<evidence type="ECO:0000313" key="5">
    <source>
        <dbReference type="Proteomes" id="UP000011087"/>
    </source>
</evidence>
<keyword evidence="2" id="KW-1133">Transmembrane helix</keyword>
<sequence>MSGKVKVPSRRIGVLVSAAFLALVVIVYVRRDEEKSDVELDEARALQLAQSYFDEPTPNPAQLKVAKARHALSQVRSEELAASSFKNEAHGKRTMILPRHGLAISAPKHAMMLSSSDAHFGNDDRDNRKPSKNIAADKAVSMEASKLVNRAFDSAAIDLSSLKASEIDVKSAALARLQAKHENGSKNSDVKEGIPPSKSSNGIRGDSKAKGKRDDSLKELLSLMQPPSHATVSKDVTMKSEVPAVSQRPSHAVVREENLAEPRKERAVPMAKKGGSLKQLVSDSKPPHPEKEDSLKELLSLILPSHHARVGGEKQEVKKTKTQKSTKEESVKQLLSSQTVEKSDDEQVSRAKVHGKNEKLSSPSDVSAMFKQALHRKSLIDFDAFKDKREGVDGDQVRKIQVKSLRSVLAGAQASPAASEEGVLGREDEGMFDEAFSDAFVPVGEAQDKTLWDN</sequence>
<feature type="transmembrane region" description="Helical" evidence="2">
    <location>
        <begin position="12"/>
        <end position="29"/>
    </location>
</feature>
<dbReference type="RefSeq" id="XP_005828576.1">
    <property type="nucleotide sequence ID" value="XM_005828519.1"/>
</dbReference>
<dbReference type="PaxDb" id="55529-EKX41596"/>
<evidence type="ECO:0000313" key="3">
    <source>
        <dbReference type="EMBL" id="EKX41596.1"/>
    </source>
</evidence>
<dbReference type="GeneID" id="17298196"/>
<organism evidence="3">
    <name type="scientific">Guillardia theta (strain CCMP2712)</name>
    <name type="common">Cryptophyte</name>
    <dbReference type="NCBI Taxonomy" id="905079"/>
    <lineage>
        <taxon>Eukaryota</taxon>
        <taxon>Cryptophyceae</taxon>
        <taxon>Pyrenomonadales</taxon>
        <taxon>Geminigeraceae</taxon>
        <taxon>Guillardia</taxon>
    </lineage>
</organism>
<dbReference type="KEGG" id="gtt:GUITHDRAFT_112306"/>
<dbReference type="EMBL" id="JH993022">
    <property type="protein sequence ID" value="EKX41596.1"/>
    <property type="molecule type" value="Genomic_DNA"/>
</dbReference>
<accession>L1IZC3</accession>
<evidence type="ECO:0000256" key="2">
    <source>
        <dbReference type="SAM" id="Phobius"/>
    </source>
</evidence>
<keyword evidence="2" id="KW-0472">Membrane</keyword>
<feature type="compositionally biased region" description="Basic and acidic residues" evidence="1">
    <location>
        <begin position="180"/>
        <end position="192"/>
    </location>
</feature>
<feature type="compositionally biased region" description="Basic and acidic residues" evidence="1">
    <location>
        <begin position="120"/>
        <end position="129"/>
    </location>
</feature>
<evidence type="ECO:0000313" key="4">
    <source>
        <dbReference type="EnsemblProtists" id="EKX41596"/>
    </source>
</evidence>
<evidence type="ECO:0000256" key="1">
    <source>
        <dbReference type="SAM" id="MobiDB-lite"/>
    </source>
</evidence>